<evidence type="ECO:0000313" key="12">
    <source>
        <dbReference type="EMBL" id="QDV35446.1"/>
    </source>
</evidence>
<dbReference type="PIRSF" id="PIRSF006268">
    <property type="entry name" value="ApbE"/>
    <property type="match status" value="1"/>
</dbReference>
<reference evidence="12 13" key="1">
    <citation type="submission" date="2019-02" db="EMBL/GenBank/DDBJ databases">
        <title>Deep-cultivation of Planctomycetes and their phenomic and genomic characterization uncovers novel biology.</title>
        <authorList>
            <person name="Wiegand S."/>
            <person name="Jogler M."/>
            <person name="Boedeker C."/>
            <person name="Pinto D."/>
            <person name="Vollmers J."/>
            <person name="Rivas-Marin E."/>
            <person name="Kohn T."/>
            <person name="Peeters S.H."/>
            <person name="Heuer A."/>
            <person name="Rast P."/>
            <person name="Oberbeckmann S."/>
            <person name="Bunk B."/>
            <person name="Jeske O."/>
            <person name="Meyerdierks A."/>
            <person name="Storesund J.E."/>
            <person name="Kallscheuer N."/>
            <person name="Luecker S."/>
            <person name="Lage O.M."/>
            <person name="Pohl T."/>
            <person name="Merkel B.J."/>
            <person name="Hornburger P."/>
            <person name="Mueller R.-W."/>
            <person name="Bruemmer F."/>
            <person name="Labrenz M."/>
            <person name="Spormann A.M."/>
            <person name="Op den Camp H."/>
            <person name="Overmann J."/>
            <person name="Amann R."/>
            <person name="Jetten M.S.M."/>
            <person name="Mascher T."/>
            <person name="Medema M.H."/>
            <person name="Devos D.P."/>
            <person name="Kaster A.-K."/>
            <person name="Ovreas L."/>
            <person name="Rohde M."/>
            <person name="Galperin M.Y."/>
            <person name="Jogler C."/>
        </authorList>
    </citation>
    <scope>NUCLEOTIDE SEQUENCE [LARGE SCALE GENOMIC DNA]</scope>
    <source>
        <strain evidence="12 13">ElP</strain>
    </source>
</reference>
<keyword evidence="13" id="KW-1185">Reference proteome</keyword>
<dbReference type="Gene3D" id="3.10.520.10">
    <property type="entry name" value="ApbE-like domains"/>
    <property type="match status" value="1"/>
</dbReference>
<dbReference type="PANTHER" id="PTHR30040">
    <property type="entry name" value="THIAMINE BIOSYNTHESIS LIPOPROTEIN APBE"/>
    <property type="match status" value="1"/>
</dbReference>
<evidence type="ECO:0000256" key="2">
    <source>
        <dbReference type="ARBA" id="ARBA00016337"/>
    </source>
</evidence>
<organism evidence="12 13">
    <name type="scientific">Tautonia plasticadhaerens</name>
    <dbReference type="NCBI Taxonomy" id="2527974"/>
    <lineage>
        <taxon>Bacteria</taxon>
        <taxon>Pseudomonadati</taxon>
        <taxon>Planctomycetota</taxon>
        <taxon>Planctomycetia</taxon>
        <taxon>Isosphaerales</taxon>
        <taxon>Isosphaeraceae</taxon>
        <taxon>Tautonia</taxon>
    </lineage>
</organism>
<accession>A0A518H3L5</accession>
<keyword evidence="7 10" id="KW-0460">Magnesium</keyword>
<evidence type="ECO:0000256" key="11">
    <source>
        <dbReference type="PIRSR" id="PIRSR006268-2"/>
    </source>
</evidence>
<dbReference type="GO" id="GO:0016740">
    <property type="term" value="F:transferase activity"/>
    <property type="evidence" value="ECO:0007669"/>
    <property type="project" value="UniProtKB-UniRule"/>
</dbReference>
<dbReference type="EC" id="2.7.1.180" evidence="1 10"/>
<gene>
    <name evidence="12" type="primary">apbE_3</name>
    <name evidence="12" type="ORF">ElP_33490</name>
</gene>
<dbReference type="EMBL" id="CP036426">
    <property type="protein sequence ID" value="QDV35446.1"/>
    <property type="molecule type" value="Genomic_DNA"/>
</dbReference>
<evidence type="ECO:0000256" key="7">
    <source>
        <dbReference type="ARBA" id="ARBA00022842"/>
    </source>
</evidence>
<dbReference type="KEGG" id="tpla:ElP_33490"/>
<evidence type="ECO:0000256" key="5">
    <source>
        <dbReference type="ARBA" id="ARBA00022723"/>
    </source>
</evidence>
<dbReference type="SUPFAM" id="SSF143631">
    <property type="entry name" value="ApbE-like"/>
    <property type="match status" value="1"/>
</dbReference>
<evidence type="ECO:0000256" key="8">
    <source>
        <dbReference type="ARBA" id="ARBA00031306"/>
    </source>
</evidence>
<dbReference type="AlphaFoldDB" id="A0A518H3L5"/>
<evidence type="ECO:0000256" key="10">
    <source>
        <dbReference type="PIRNR" id="PIRNR006268"/>
    </source>
</evidence>
<dbReference type="PANTHER" id="PTHR30040:SF2">
    <property type="entry name" value="FAD:PROTEIN FMN TRANSFERASE"/>
    <property type="match status" value="1"/>
</dbReference>
<dbReference type="InterPro" id="IPR003374">
    <property type="entry name" value="ApbE-like_sf"/>
</dbReference>
<keyword evidence="3 10" id="KW-0285">Flavoprotein</keyword>
<keyword evidence="12" id="KW-0449">Lipoprotein</keyword>
<dbReference type="RefSeq" id="WP_231749755.1">
    <property type="nucleotide sequence ID" value="NZ_CP036426.1"/>
</dbReference>
<evidence type="ECO:0000256" key="3">
    <source>
        <dbReference type="ARBA" id="ARBA00022630"/>
    </source>
</evidence>
<protein>
    <recommendedName>
        <fullName evidence="2 10">FAD:protein FMN transferase</fullName>
        <ecNumber evidence="1 10">2.7.1.180</ecNumber>
    </recommendedName>
    <alternativeName>
        <fullName evidence="8 10">Flavin transferase</fullName>
    </alternativeName>
</protein>
<dbReference type="Pfam" id="PF02424">
    <property type="entry name" value="ApbE"/>
    <property type="match status" value="1"/>
</dbReference>
<comment type="cofactor">
    <cofactor evidence="11">
        <name>Mg(2+)</name>
        <dbReference type="ChEBI" id="CHEBI:18420"/>
    </cofactor>
    <cofactor evidence="11">
        <name>Mn(2+)</name>
        <dbReference type="ChEBI" id="CHEBI:29035"/>
    </cofactor>
    <text evidence="11">Magnesium. Can also use manganese.</text>
</comment>
<evidence type="ECO:0000256" key="9">
    <source>
        <dbReference type="ARBA" id="ARBA00048540"/>
    </source>
</evidence>
<feature type="binding site" evidence="11">
    <location>
        <position position="188"/>
    </location>
    <ligand>
        <name>Mg(2+)</name>
        <dbReference type="ChEBI" id="CHEBI:18420"/>
    </ligand>
</feature>
<keyword evidence="6 10" id="KW-0274">FAD</keyword>
<dbReference type="Proteomes" id="UP000317835">
    <property type="component" value="Chromosome"/>
</dbReference>
<name>A0A518H3L5_9BACT</name>
<keyword evidence="4 10" id="KW-0808">Transferase</keyword>
<evidence type="ECO:0000256" key="4">
    <source>
        <dbReference type="ARBA" id="ARBA00022679"/>
    </source>
</evidence>
<evidence type="ECO:0000256" key="1">
    <source>
        <dbReference type="ARBA" id="ARBA00011955"/>
    </source>
</evidence>
<feature type="binding site" evidence="11">
    <location>
        <position position="306"/>
    </location>
    <ligand>
        <name>Mg(2+)</name>
        <dbReference type="ChEBI" id="CHEBI:18420"/>
    </ligand>
</feature>
<feature type="binding site" evidence="11">
    <location>
        <position position="310"/>
    </location>
    <ligand>
        <name>Mg(2+)</name>
        <dbReference type="ChEBI" id="CHEBI:18420"/>
    </ligand>
</feature>
<keyword evidence="5 10" id="KW-0479">Metal-binding</keyword>
<dbReference type="InterPro" id="IPR024932">
    <property type="entry name" value="ApbE"/>
</dbReference>
<evidence type="ECO:0000256" key="6">
    <source>
        <dbReference type="ARBA" id="ARBA00022827"/>
    </source>
</evidence>
<evidence type="ECO:0000313" key="13">
    <source>
        <dbReference type="Proteomes" id="UP000317835"/>
    </source>
</evidence>
<comment type="similarity">
    <text evidence="10">Belongs to the ApbE family.</text>
</comment>
<proteinExistence type="inferred from homology"/>
<dbReference type="GO" id="GO:0046872">
    <property type="term" value="F:metal ion binding"/>
    <property type="evidence" value="ECO:0007669"/>
    <property type="project" value="UniProtKB-UniRule"/>
</dbReference>
<comment type="catalytic activity">
    <reaction evidence="9 10">
        <text>L-threonyl-[protein] + FAD = FMN-L-threonyl-[protein] + AMP + H(+)</text>
        <dbReference type="Rhea" id="RHEA:36847"/>
        <dbReference type="Rhea" id="RHEA-COMP:11060"/>
        <dbReference type="Rhea" id="RHEA-COMP:11061"/>
        <dbReference type="ChEBI" id="CHEBI:15378"/>
        <dbReference type="ChEBI" id="CHEBI:30013"/>
        <dbReference type="ChEBI" id="CHEBI:57692"/>
        <dbReference type="ChEBI" id="CHEBI:74257"/>
        <dbReference type="ChEBI" id="CHEBI:456215"/>
        <dbReference type="EC" id="2.7.1.180"/>
    </reaction>
</comment>
<sequence length="367" mass="38920">MSRPPSSVSRRDLFRFRSRREAGAADVPESPPALERVNGGDLVLARRPAMGSYFDVRVPSRTPGAAALAQASLDVIDAIELTLTIYRDDSEVSRLNASAHEGPVAVSPGLFDLIEQGVRLGEQTDGAYDVASGALSLAWGFIRGPKRVPSAEQLAEARGRSGRHRIRLDPERRTVAFDRPGVVLNFGAIGKGYALDRVARVVKDYWFPTSALVHGGQSSLFAVGSPPDRFGGRWQIRVTNPFDPARPVGTVHLRDRGLATSGGAIQRFEAGGRIFSHLIDPRTGNPVGEGGPASVTVLAPTAAEADALATAFSVLGPEGSAGFLRDRADVGALFVMRGEDGRASVRPFNLADRDFTPDALDGASGSS</sequence>